<organism evidence="1 2">
    <name type="scientific">Helicobacter turcicus</name>
    <dbReference type="NCBI Taxonomy" id="2867412"/>
    <lineage>
        <taxon>Bacteria</taxon>
        <taxon>Pseudomonadati</taxon>
        <taxon>Campylobacterota</taxon>
        <taxon>Epsilonproteobacteria</taxon>
        <taxon>Campylobacterales</taxon>
        <taxon>Helicobacteraceae</taxon>
        <taxon>Helicobacter</taxon>
    </lineage>
</organism>
<dbReference type="RefSeq" id="WP_221561816.1">
    <property type="nucleotide sequence ID" value="NZ_JAIGYQ010000008.1"/>
</dbReference>
<dbReference type="Proteomes" id="UP000700059">
    <property type="component" value="Unassembled WGS sequence"/>
</dbReference>
<proteinExistence type="predicted"/>
<protein>
    <submittedName>
        <fullName evidence="1">Uncharacterized protein</fullName>
    </submittedName>
</protein>
<reference evidence="1 2" key="1">
    <citation type="submission" date="2021-08" db="EMBL/GenBank/DDBJ databases">
        <title>Helicobacter spp. isolated from feces of Anatolian Ground Squirrel (Spermophilus xanthoprymnus) in Turkey.</title>
        <authorList>
            <person name="Aydin F."/>
            <person name="Abay S."/>
            <person name="Kayman T."/>
            <person name="Karakaya E."/>
            <person name="Saticioglu I.B."/>
        </authorList>
    </citation>
    <scope>NUCLEOTIDE SEQUENCE [LARGE SCALE GENOMIC DNA]</scope>
    <source>
        <strain evidence="1 2">Faydin-H70</strain>
    </source>
</reference>
<name>A0ABS7JNU8_9HELI</name>
<evidence type="ECO:0000313" key="2">
    <source>
        <dbReference type="Proteomes" id="UP000700059"/>
    </source>
</evidence>
<sequence>MKEIYKFINDFDIQTALDLCQNKYPQVFCSMLFECALFERLLCFLESQNITFIDFNESGGGGRIHVSLIKELLFAKLETLDKNPKFTAIPKRILKIHTINTKIREKNLSIDEAVAFLNSAFLDFNNFNRTSLIYTFTEIFNYFEELREWTYFRRSRNRILQLLHSKFTNCAGAQKYFHRLIQIYNNYYNNDKIKVAICLRGAFRGYYQHCFKGVLDLAQSLEADIFVSTWNKTFCYHGFAGAAGNFVHRNYPSLINDCPDFINHKTKLFAHFPNVFKVLDNEISEPLFPNEFVRFQNVKGVNLNDDKKFEKTLHKHMQQVLYPSKHAKETHLETYFRNTNKEYFLLAQGRKMILEHENKFQFKYDYIINLRADQEPPRNFTRCELFKIRKNEIASKLFDGGFSSLEFYGHRNAMLSFMDLYNFDKKQNLKFFKTMFLTGGIHDLLTNWCILNQLIIVPSRLQCPIDSKYHVSYLPNFQDALDKDIKTTKLDSIQLQSCIDFFNKIRDLVQKNSKEALNKGSYAKNRVYNYLNYKLGAAIIRNYNVSGIIKLPFILSKIAIQHKKEQLRLKRHLEKTGFRTPKFQAIQSYPDYKEAQKLKSHLAYKLGLCVTKTFKNPYNIPLVFMLPFKLLKIKKDHISKK</sequence>
<dbReference type="EMBL" id="JAIGYQ010000008">
    <property type="protein sequence ID" value="MBX7491071.1"/>
    <property type="molecule type" value="Genomic_DNA"/>
</dbReference>
<accession>A0ABS7JNU8</accession>
<gene>
    <name evidence="1" type="ORF">K4G57_06290</name>
</gene>
<comment type="caution">
    <text evidence="1">The sequence shown here is derived from an EMBL/GenBank/DDBJ whole genome shotgun (WGS) entry which is preliminary data.</text>
</comment>
<keyword evidence="2" id="KW-1185">Reference proteome</keyword>
<evidence type="ECO:0000313" key="1">
    <source>
        <dbReference type="EMBL" id="MBX7491071.1"/>
    </source>
</evidence>